<evidence type="ECO:0000259" key="1">
    <source>
        <dbReference type="Pfam" id="PF01609"/>
    </source>
</evidence>
<comment type="caution">
    <text evidence="2">The sequence shown here is derived from an EMBL/GenBank/DDBJ whole genome shotgun (WGS) entry which is preliminary data.</text>
</comment>
<dbReference type="Proteomes" id="UP000321907">
    <property type="component" value="Unassembled WGS sequence"/>
</dbReference>
<dbReference type="EMBL" id="VOXD01000006">
    <property type="protein sequence ID" value="TXF90660.1"/>
    <property type="molecule type" value="Genomic_DNA"/>
</dbReference>
<dbReference type="PANTHER" id="PTHR30298">
    <property type="entry name" value="H REPEAT-ASSOCIATED PREDICTED TRANSPOSASE"/>
    <property type="match status" value="1"/>
</dbReference>
<dbReference type="AlphaFoldDB" id="A0A5C7FZG6"/>
<dbReference type="InterPro" id="IPR051698">
    <property type="entry name" value="Transposase_11-like"/>
</dbReference>
<accession>A0A5C7FZG6</accession>
<evidence type="ECO:0000313" key="2">
    <source>
        <dbReference type="EMBL" id="TXF90660.1"/>
    </source>
</evidence>
<sequence length="102" mass="11641">TEPSLEVHYYITSLDSSVEDLASKVRGHWSIENRLHWILDVTFGEDANRARTANLASNCSLIRKMSINLHADGPSKAGVKHKRMRAMWSDKARDKVFLDSMR</sequence>
<proteinExistence type="predicted"/>
<gene>
    <name evidence="2" type="ORF">FUA23_06075</name>
</gene>
<name>A0A5C7FZG6_9BACT</name>
<organism evidence="2 3">
    <name type="scientific">Neolewinella aurantiaca</name>
    <dbReference type="NCBI Taxonomy" id="2602767"/>
    <lineage>
        <taxon>Bacteria</taxon>
        <taxon>Pseudomonadati</taxon>
        <taxon>Bacteroidota</taxon>
        <taxon>Saprospiria</taxon>
        <taxon>Saprospirales</taxon>
        <taxon>Lewinellaceae</taxon>
        <taxon>Neolewinella</taxon>
    </lineage>
</organism>
<keyword evidence="3" id="KW-1185">Reference proteome</keyword>
<dbReference type="NCBIfam" id="NF033564">
    <property type="entry name" value="transpos_ISAs1"/>
    <property type="match status" value="1"/>
</dbReference>
<reference evidence="2 3" key="1">
    <citation type="submission" date="2019-08" db="EMBL/GenBank/DDBJ databases">
        <title>Lewinella sp. strain SSH13 Genome sequencing and assembly.</title>
        <authorList>
            <person name="Kim I."/>
        </authorList>
    </citation>
    <scope>NUCLEOTIDE SEQUENCE [LARGE SCALE GENOMIC DNA]</scope>
    <source>
        <strain evidence="2 3">SSH13</strain>
    </source>
</reference>
<protein>
    <submittedName>
        <fullName evidence="2">ISAs1 family transposase</fullName>
    </submittedName>
</protein>
<dbReference type="Pfam" id="PF01609">
    <property type="entry name" value="DDE_Tnp_1"/>
    <property type="match status" value="1"/>
</dbReference>
<dbReference type="InterPro" id="IPR002559">
    <property type="entry name" value="Transposase_11"/>
</dbReference>
<evidence type="ECO:0000313" key="3">
    <source>
        <dbReference type="Proteomes" id="UP000321907"/>
    </source>
</evidence>
<feature type="non-terminal residue" evidence="2">
    <location>
        <position position="1"/>
    </location>
</feature>
<feature type="domain" description="Transposase IS4-like" evidence="1">
    <location>
        <begin position="9"/>
        <end position="69"/>
    </location>
</feature>
<dbReference type="RefSeq" id="WP_147929832.1">
    <property type="nucleotide sequence ID" value="NZ_VOXD01000006.1"/>
</dbReference>
<dbReference type="PANTHER" id="PTHR30298:SF0">
    <property type="entry name" value="PROTEIN YBFL-RELATED"/>
    <property type="match status" value="1"/>
</dbReference>
<dbReference type="GO" id="GO:0003677">
    <property type="term" value="F:DNA binding"/>
    <property type="evidence" value="ECO:0007669"/>
    <property type="project" value="InterPro"/>
</dbReference>
<dbReference type="GO" id="GO:0004803">
    <property type="term" value="F:transposase activity"/>
    <property type="evidence" value="ECO:0007669"/>
    <property type="project" value="InterPro"/>
</dbReference>
<dbReference type="InterPro" id="IPR047647">
    <property type="entry name" value="ISAs1_transpos"/>
</dbReference>
<dbReference type="GO" id="GO:0006313">
    <property type="term" value="P:DNA transposition"/>
    <property type="evidence" value="ECO:0007669"/>
    <property type="project" value="InterPro"/>
</dbReference>
<dbReference type="OrthoDB" id="9815086at2"/>